<dbReference type="GO" id="GO:0016887">
    <property type="term" value="F:ATP hydrolysis activity"/>
    <property type="evidence" value="ECO:0007669"/>
    <property type="project" value="InterPro"/>
</dbReference>
<dbReference type="AlphaFoldDB" id="A0A923T7C5"/>
<accession>A0A923T7C5</accession>
<evidence type="ECO:0000313" key="6">
    <source>
        <dbReference type="Proteomes" id="UP000650081"/>
    </source>
</evidence>
<sequence length="219" mass="24521">MELQVDQVTIAFGARTVLQDASLQLRRGEIVGLFGRNGSGKSTLLKIIFGTVRAPAAQLRIDGERWAQRELIPAGKVAYLPQQEYLPTGITTRALLPLLFSDGEKLDRIFYAPLVEHFAHRKLHDLSVGERKYLGILILCQLDHPFLLLDEPFTMIDPLCKDLIKTLLAESKKVKGILLSDHYYDDVLQIADRSYLLQDGGLVPVAGRADLKRLGYLGR</sequence>
<dbReference type="PANTHER" id="PTHR42939">
    <property type="entry name" value="ABC TRANSPORTER ATP-BINDING PROTEIN ALBC-RELATED"/>
    <property type="match status" value="1"/>
</dbReference>
<keyword evidence="3 5" id="KW-0067">ATP-binding</keyword>
<dbReference type="Pfam" id="PF00005">
    <property type="entry name" value="ABC_tran"/>
    <property type="match status" value="1"/>
</dbReference>
<evidence type="ECO:0000256" key="3">
    <source>
        <dbReference type="ARBA" id="ARBA00022840"/>
    </source>
</evidence>
<feature type="domain" description="ABC transporter" evidence="4">
    <location>
        <begin position="3"/>
        <end position="217"/>
    </location>
</feature>
<dbReference type="InterPro" id="IPR003593">
    <property type="entry name" value="AAA+_ATPase"/>
</dbReference>
<dbReference type="GO" id="GO:0005524">
    <property type="term" value="F:ATP binding"/>
    <property type="evidence" value="ECO:0007669"/>
    <property type="project" value="UniProtKB-KW"/>
</dbReference>
<evidence type="ECO:0000256" key="1">
    <source>
        <dbReference type="ARBA" id="ARBA00022448"/>
    </source>
</evidence>
<dbReference type="InterPro" id="IPR003439">
    <property type="entry name" value="ABC_transporter-like_ATP-bd"/>
</dbReference>
<keyword evidence="6" id="KW-1185">Reference proteome</keyword>
<proteinExistence type="predicted"/>
<protein>
    <submittedName>
        <fullName evidence="5">ATP-binding cassette domain-containing protein</fullName>
    </submittedName>
</protein>
<dbReference type="EMBL" id="JACSIT010000067">
    <property type="protein sequence ID" value="MBC6993431.1"/>
    <property type="molecule type" value="Genomic_DNA"/>
</dbReference>
<dbReference type="PANTHER" id="PTHR42939:SF1">
    <property type="entry name" value="ABC TRANSPORTER ATP-BINDING PROTEIN ALBC-RELATED"/>
    <property type="match status" value="1"/>
</dbReference>
<comment type="caution">
    <text evidence="5">The sequence shown here is derived from an EMBL/GenBank/DDBJ whole genome shotgun (WGS) entry which is preliminary data.</text>
</comment>
<dbReference type="InterPro" id="IPR027417">
    <property type="entry name" value="P-loop_NTPase"/>
</dbReference>
<evidence type="ECO:0000259" key="4">
    <source>
        <dbReference type="PROSITE" id="PS50893"/>
    </source>
</evidence>
<dbReference type="InterPro" id="IPR051782">
    <property type="entry name" value="ABC_Transporter_VariousFunc"/>
</dbReference>
<dbReference type="Gene3D" id="3.40.50.300">
    <property type="entry name" value="P-loop containing nucleotide triphosphate hydrolases"/>
    <property type="match status" value="1"/>
</dbReference>
<reference evidence="5" key="1">
    <citation type="submission" date="2020-08" db="EMBL/GenBank/DDBJ databases">
        <title>Lewinella bacteria from marine environments.</title>
        <authorList>
            <person name="Zhong Y."/>
        </authorList>
    </citation>
    <scope>NUCLEOTIDE SEQUENCE</scope>
    <source>
        <strain evidence="5">KCTC 42187</strain>
    </source>
</reference>
<dbReference type="SUPFAM" id="SSF52540">
    <property type="entry name" value="P-loop containing nucleoside triphosphate hydrolases"/>
    <property type="match status" value="1"/>
</dbReference>
<dbReference type="Proteomes" id="UP000650081">
    <property type="component" value="Unassembled WGS sequence"/>
</dbReference>
<evidence type="ECO:0000256" key="2">
    <source>
        <dbReference type="ARBA" id="ARBA00022741"/>
    </source>
</evidence>
<gene>
    <name evidence="5" type="ORF">H9S92_04610</name>
</gene>
<dbReference type="PROSITE" id="PS50893">
    <property type="entry name" value="ABC_TRANSPORTER_2"/>
    <property type="match status" value="1"/>
</dbReference>
<keyword evidence="2" id="KW-0547">Nucleotide-binding</keyword>
<name>A0A923T7C5_9BACT</name>
<dbReference type="RefSeq" id="WP_187465541.1">
    <property type="nucleotide sequence ID" value="NZ_JACSIT010000067.1"/>
</dbReference>
<organism evidence="5 6">
    <name type="scientific">Neolewinella lacunae</name>
    <dbReference type="NCBI Taxonomy" id="1517758"/>
    <lineage>
        <taxon>Bacteria</taxon>
        <taxon>Pseudomonadati</taxon>
        <taxon>Bacteroidota</taxon>
        <taxon>Saprospiria</taxon>
        <taxon>Saprospirales</taxon>
        <taxon>Lewinellaceae</taxon>
        <taxon>Neolewinella</taxon>
    </lineage>
</organism>
<keyword evidence="1" id="KW-0813">Transport</keyword>
<dbReference type="SMART" id="SM00382">
    <property type="entry name" value="AAA"/>
    <property type="match status" value="1"/>
</dbReference>
<evidence type="ECO:0000313" key="5">
    <source>
        <dbReference type="EMBL" id="MBC6993431.1"/>
    </source>
</evidence>